<gene>
    <name evidence="7" type="ORF">A2924_00305</name>
</gene>
<evidence type="ECO:0008006" key="9">
    <source>
        <dbReference type="Google" id="ProtNLM"/>
    </source>
</evidence>
<name>A0A1F5X379_9BACT</name>
<feature type="transmembrane region" description="Helical" evidence="6">
    <location>
        <begin position="21"/>
        <end position="39"/>
    </location>
</feature>
<evidence type="ECO:0000256" key="5">
    <source>
        <dbReference type="ARBA" id="ARBA00023136"/>
    </source>
</evidence>
<keyword evidence="3 6" id="KW-0812">Transmembrane</keyword>
<comment type="caution">
    <text evidence="7">The sequence shown here is derived from an EMBL/GenBank/DDBJ whole genome shotgun (WGS) entry which is preliminary data.</text>
</comment>
<protein>
    <recommendedName>
        <fullName evidence="9">Type II secretion system protein GspG C-terminal domain-containing protein</fullName>
    </recommendedName>
</protein>
<evidence type="ECO:0000256" key="3">
    <source>
        <dbReference type="ARBA" id="ARBA00022692"/>
    </source>
</evidence>
<dbReference type="InterPro" id="IPR002416">
    <property type="entry name" value="T2SS_protein-GspH"/>
</dbReference>
<evidence type="ECO:0000256" key="2">
    <source>
        <dbReference type="ARBA" id="ARBA00022481"/>
    </source>
</evidence>
<dbReference type="PANTHER" id="PTHR30093">
    <property type="entry name" value="GENERAL SECRETION PATHWAY PROTEIN G"/>
    <property type="match status" value="1"/>
</dbReference>
<keyword evidence="2" id="KW-0488">Methylation</keyword>
<accession>A0A1F5X379</accession>
<evidence type="ECO:0000256" key="6">
    <source>
        <dbReference type="SAM" id="Phobius"/>
    </source>
</evidence>
<proteinExistence type="predicted"/>
<comment type="subcellular location">
    <subcellularLocation>
        <location evidence="1">Membrane</location>
        <topology evidence="1">Single-pass membrane protein</topology>
    </subcellularLocation>
</comment>
<evidence type="ECO:0000313" key="8">
    <source>
        <dbReference type="Proteomes" id="UP000178046"/>
    </source>
</evidence>
<dbReference type="NCBIfam" id="TIGR02532">
    <property type="entry name" value="IV_pilin_GFxxxE"/>
    <property type="match status" value="1"/>
</dbReference>
<dbReference type="AlphaFoldDB" id="A0A1F5X379"/>
<dbReference type="GO" id="GO:0016020">
    <property type="term" value="C:membrane"/>
    <property type="evidence" value="ECO:0007669"/>
    <property type="project" value="UniProtKB-SubCell"/>
</dbReference>
<reference evidence="7 8" key="1">
    <citation type="journal article" date="2016" name="Nat. Commun.">
        <title>Thousands of microbial genomes shed light on interconnected biogeochemical processes in an aquifer system.</title>
        <authorList>
            <person name="Anantharaman K."/>
            <person name="Brown C.T."/>
            <person name="Hug L.A."/>
            <person name="Sharon I."/>
            <person name="Castelle C.J."/>
            <person name="Probst A.J."/>
            <person name="Thomas B.C."/>
            <person name="Singh A."/>
            <person name="Wilkins M.J."/>
            <person name="Karaoz U."/>
            <person name="Brodie E.L."/>
            <person name="Williams K.H."/>
            <person name="Hubbard S.S."/>
            <person name="Banfield J.F."/>
        </authorList>
    </citation>
    <scope>NUCLEOTIDE SEQUENCE [LARGE SCALE GENOMIC DNA]</scope>
</reference>
<sequence>MFKTNKKTRMPARHGFTLIELLVVIAIIGILASIVLASLNSARKKSRDSRRVADLGQIRLALELNFDGYRRYPAAADWAALRAVLTATTCTATANGTSCIAAVPSDPIAPTQEYTYELIGASNTDYVLMAILEENNATLLANDIDASGGSTDCTDAAFHYCTKP</sequence>
<dbReference type="Pfam" id="PF07963">
    <property type="entry name" value="N_methyl"/>
    <property type="match status" value="1"/>
</dbReference>
<evidence type="ECO:0000313" key="7">
    <source>
        <dbReference type="EMBL" id="OGF82031.1"/>
    </source>
</evidence>
<keyword evidence="4 6" id="KW-1133">Transmembrane helix</keyword>
<organism evidence="7 8">
    <name type="scientific">Candidatus Giovannonibacteria bacterium RIFCSPLOWO2_01_FULL_44_16</name>
    <dbReference type="NCBI Taxonomy" id="1798348"/>
    <lineage>
        <taxon>Bacteria</taxon>
        <taxon>Candidatus Giovannoniibacteriota</taxon>
    </lineage>
</organism>
<dbReference type="SUPFAM" id="SSF54523">
    <property type="entry name" value="Pili subunits"/>
    <property type="match status" value="1"/>
</dbReference>
<dbReference type="PANTHER" id="PTHR30093:SF44">
    <property type="entry name" value="TYPE II SECRETION SYSTEM CORE PROTEIN G"/>
    <property type="match status" value="1"/>
</dbReference>
<evidence type="ECO:0000256" key="1">
    <source>
        <dbReference type="ARBA" id="ARBA00004167"/>
    </source>
</evidence>
<dbReference type="GO" id="GO:0015627">
    <property type="term" value="C:type II protein secretion system complex"/>
    <property type="evidence" value="ECO:0007669"/>
    <property type="project" value="InterPro"/>
</dbReference>
<keyword evidence="5 6" id="KW-0472">Membrane</keyword>
<dbReference type="Gene3D" id="3.30.700.10">
    <property type="entry name" value="Glycoprotein, Type 4 Pilin"/>
    <property type="match status" value="1"/>
</dbReference>
<dbReference type="PROSITE" id="PS00409">
    <property type="entry name" value="PROKAR_NTER_METHYL"/>
    <property type="match status" value="1"/>
</dbReference>
<dbReference type="InterPro" id="IPR045584">
    <property type="entry name" value="Pilin-like"/>
</dbReference>
<evidence type="ECO:0000256" key="4">
    <source>
        <dbReference type="ARBA" id="ARBA00022989"/>
    </source>
</evidence>
<dbReference type="EMBL" id="MFIA01000033">
    <property type="protein sequence ID" value="OGF82031.1"/>
    <property type="molecule type" value="Genomic_DNA"/>
</dbReference>
<dbReference type="GO" id="GO:0015628">
    <property type="term" value="P:protein secretion by the type II secretion system"/>
    <property type="evidence" value="ECO:0007669"/>
    <property type="project" value="InterPro"/>
</dbReference>
<dbReference type="InterPro" id="IPR012902">
    <property type="entry name" value="N_methyl_site"/>
</dbReference>
<dbReference type="Proteomes" id="UP000178046">
    <property type="component" value="Unassembled WGS sequence"/>
</dbReference>
<dbReference type="PRINTS" id="PR00885">
    <property type="entry name" value="BCTERIALGSPH"/>
</dbReference>